<keyword evidence="7" id="KW-1185">Reference proteome</keyword>
<evidence type="ECO:0000256" key="1">
    <source>
        <dbReference type="ARBA" id="ARBA00004123"/>
    </source>
</evidence>
<evidence type="ECO:0000259" key="6">
    <source>
        <dbReference type="PROSITE" id="PS51294"/>
    </source>
</evidence>
<dbReference type="InterPro" id="IPR046955">
    <property type="entry name" value="PHR1-like"/>
</dbReference>
<dbReference type="PANTHER" id="PTHR31499:SF80">
    <property type="entry name" value="HTH MYB-TYPE DOMAIN-CONTAINING PROTEIN"/>
    <property type="match status" value="1"/>
</dbReference>
<organism evidence="7 8">
    <name type="scientific">Dioscorea cayennensis subsp. rotundata</name>
    <name type="common">White Guinea yam</name>
    <name type="synonym">Dioscorea rotundata</name>
    <dbReference type="NCBI Taxonomy" id="55577"/>
    <lineage>
        <taxon>Eukaryota</taxon>
        <taxon>Viridiplantae</taxon>
        <taxon>Streptophyta</taxon>
        <taxon>Embryophyta</taxon>
        <taxon>Tracheophyta</taxon>
        <taxon>Spermatophyta</taxon>
        <taxon>Magnoliopsida</taxon>
        <taxon>Liliopsida</taxon>
        <taxon>Dioscoreales</taxon>
        <taxon>Dioscoreaceae</taxon>
        <taxon>Dioscorea</taxon>
    </lineage>
</organism>
<keyword evidence="2" id="KW-0805">Transcription regulation</keyword>
<dbReference type="InterPro" id="IPR006447">
    <property type="entry name" value="Myb_dom_plants"/>
</dbReference>
<keyword evidence="3" id="KW-0238">DNA-binding</keyword>
<dbReference type="FunFam" id="1.10.10.60:FF:000007">
    <property type="entry name" value="Two-component response regulator"/>
    <property type="match status" value="1"/>
</dbReference>
<dbReference type="Pfam" id="PF14379">
    <property type="entry name" value="Myb_CC_LHEQLE"/>
    <property type="match status" value="1"/>
</dbReference>
<dbReference type="Proteomes" id="UP001515500">
    <property type="component" value="Chromosome 18"/>
</dbReference>
<dbReference type="Gene3D" id="1.10.10.60">
    <property type="entry name" value="Homeodomain-like"/>
    <property type="match status" value="1"/>
</dbReference>
<comment type="subcellular location">
    <subcellularLocation>
        <location evidence="1">Nucleus</location>
    </subcellularLocation>
</comment>
<dbReference type="GO" id="GO:0003700">
    <property type="term" value="F:DNA-binding transcription factor activity"/>
    <property type="evidence" value="ECO:0007669"/>
    <property type="project" value="InterPro"/>
</dbReference>
<keyword evidence="4" id="KW-0804">Transcription</keyword>
<dbReference type="GO" id="GO:0003677">
    <property type="term" value="F:DNA binding"/>
    <property type="evidence" value="ECO:0007669"/>
    <property type="project" value="UniProtKB-KW"/>
</dbReference>
<dbReference type="PANTHER" id="PTHR31499">
    <property type="entry name" value="MYB FAMILY TRANSCRIPTION FACTOR PHL11"/>
    <property type="match status" value="1"/>
</dbReference>
<dbReference type="InterPro" id="IPR009057">
    <property type="entry name" value="Homeodomain-like_sf"/>
</dbReference>
<sequence length="379" mass="42795">MIMAHSSNYFPVPTAWQDDALESNEHAGNPSRDSLNYHLAALSLDFPASPFEEQHQLDHDTHAVLPQFDVVNEFDLEFQEDVSVNDFDLQPAMDNNVSISVDDFAVEPAMDNNVDISVHDFDVEPAMDNNVDISVDDFDVEPAIDHVIANSGASCSDVNPFKTQTCSVGLQPHPSLEEQPKLSGSEFTNKTRMRWTQPLHDLFVQAVADLGGPDSATPKSILILMGVEGITMCQVKSHLQKYRLARLEAQFQEAQRTSCSEGKKKTLTEKYYNGHNKLLMEETETLHAQLELQKELHYQLTVLRELQIQTEENGRRLQEFIENQREAFMMITKSISISRVAGETSSVNLEHNTVDDVIYVDSDSDTEDSFPSYKRPRFV</sequence>
<dbReference type="PROSITE" id="PS51294">
    <property type="entry name" value="HTH_MYB"/>
    <property type="match status" value="1"/>
</dbReference>
<evidence type="ECO:0000256" key="3">
    <source>
        <dbReference type="ARBA" id="ARBA00023125"/>
    </source>
</evidence>
<dbReference type="InterPro" id="IPR025756">
    <property type="entry name" value="Myb_CC_LHEQLE"/>
</dbReference>
<proteinExistence type="predicted"/>
<dbReference type="InterPro" id="IPR017930">
    <property type="entry name" value="Myb_dom"/>
</dbReference>
<protein>
    <submittedName>
        <fullName evidence="8">Myb family transcription factor PHL6-like</fullName>
    </submittedName>
</protein>
<evidence type="ECO:0000313" key="7">
    <source>
        <dbReference type="Proteomes" id="UP001515500"/>
    </source>
</evidence>
<reference evidence="8" key="1">
    <citation type="submission" date="2025-08" db="UniProtKB">
        <authorList>
            <consortium name="RefSeq"/>
        </authorList>
    </citation>
    <scope>IDENTIFICATION</scope>
</reference>
<dbReference type="SUPFAM" id="SSF46689">
    <property type="entry name" value="Homeodomain-like"/>
    <property type="match status" value="1"/>
</dbReference>
<dbReference type="GeneID" id="120282621"/>
<evidence type="ECO:0000313" key="8">
    <source>
        <dbReference type="RefSeq" id="XP_039145390.1"/>
    </source>
</evidence>
<dbReference type="Pfam" id="PF00249">
    <property type="entry name" value="Myb_DNA-binding"/>
    <property type="match status" value="1"/>
</dbReference>
<evidence type="ECO:0000256" key="2">
    <source>
        <dbReference type="ARBA" id="ARBA00023015"/>
    </source>
</evidence>
<name>A0AB40CZP6_DIOCR</name>
<evidence type="ECO:0000256" key="5">
    <source>
        <dbReference type="ARBA" id="ARBA00023242"/>
    </source>
</evidence>
<dbReference type="AlphaFoldDB" id="A0AB40CZP6"/>
<feature type="domain" description="HTH myb-type" evidence="6">
    <location>
        <begin position="189"/>
        <end position="247"/>
    </location>
</feature>
<accession>A0AB40CZP6</accession>
<dbReference type="GO" id="GO:0005634">
    <property type="term" value="C:nucleus"/>
    <property type="evidence" value="ECO:0007669"/>
    <property type="project" value="UniProtKB-SubCell"/>
</dbReference>
<dbReference type="InterPro" id="IPR001005">
    <property type="entry name" value="SANT/Myb"/>
</dbReference>
<gene>
    <name evidence="8" type="primary">LOC120282621</name>
</gene>
<dbReference type="RefSeq" id="XP_039145390.1">
    <property type="nucleotide sequence ID" value="XM_039289456.1"/>
</dbReference>
<keyword evidence="5" id="KW-0539">Nucleus</keyword>
<dbReference type="NCBIfam" id="TIGR01557">
    <property type="entry name" value="myb_SHAQKYF"/>
    <property type="match status" value="1"/>
</dbReference>
<evidence type="ECO:0000256" key="4">
    <source>
        <dbReference type="ARBA" id="ARBA00023163"/>
    </source>
</evidence>